<accession>A0A5C3M8Y8</accession>
<dbReference type="PANTHER" id="PTHR42951">
    <property type="entry name" value="METALLO-BETA-LACTAMASE DOMAIN-CONTAINING"/>
    <property type="match status" value="1"/>
</dbReference>
<sequence length="380" mass="42231">MGAGRSKEVLPSRVLSLTLINLTMLWSPEALLISLVACGFAITSYFVYSSGQLFVQIPNTPGFTKHAVKAAFEATRLTASTFLIKEYDDIYSEHPHIYAKVVPEANTVLLIDSGCGGASNNSDIQITSLREFIEKVGLSDNEGKPLNEDGKMKYVVVTTHCHYDHILGIEHFKDSPILASSHSPAFLKDSQLPENSLCNALGIKMPSYTPTLVPHLHVISSPEDKDALLDVTVLHTPGHTPDELALYDENEMMLYVGDSLYEYEPIIFPKEGSIVEWFTSMDYLISFVQRENRLQHKRGESCKREVLINAGHSTAVKPALNVLLAAKAYMQDVISGEEPVKERMQMRGEETVVYGETGDRFSLRCPERLVLEAARRLGLV</sequence>
<reference evidence="2 3" key="1">
    <citation type="journal article" date="2019" name="Nat. Ecol. Evol.">
        <title>Megaphylogeny resolves global patterns of mushroom evolution.</title>
        <authorList>
            <person name="Varga T."/>
            <person name="Krizsan K."/>
            <person name="Foldi C."/>
            <person name="Dima B."/>
            <person name="Sanchez-Garcia M."/>
            <person name="Sanchez-Ramirez S."/>
            <person name="Szollosi G.J."/>
            <person name="Szarkandi J.G."/>
            <person name="Papp V."/>
            <person name="Albert L."/>
            <person name="Andreopoulos W."/>
            <person name="Angelini C."/>
            <person name="Antonin V."/>
            <person name="Barry K.W."/>
            <person name="Bougher N.L."/>
            <person name="Buchanan P."/>
            <person name="Buyck B."/>
            <person name="Bense V."/>
            <person name="Catcheside P."/>
            <person name="Chovatia M."/>
            <person name="Cooper J."/>
            <person name="Damon W."/>
            <person name="Desjardin D."/>
            <person name="Finy P."/>
            <person name="Geml J."/>
            <person name="Haridas S."/>
            <person name="Hughes K."/>
            <person name="Justo A."/>
            <person name="Karasinski D."/>
            <person name="Kautmanova I."/>
            <person name="Kiss B."/>
            <person name="Kocsube S."/>
            <person name="Kotiranta H."/>
            <person name="LaButti K.M."/>
            <person name="Lechner B.E."/>
            <person name="Liimatainen K."/>
            <person name="Lipzen A."/>
            <person name="Lukacs Z."/>
            <person name="Mihaltcheva S."/>
            <person name="Morgado L.N."/>
            <person name="Niskanen T."/>
            <person name="Noordeloos M.E."/>
            <person name="Ohm R.A."/>
            <person name="Ortiz-Santana B."/>
            <person name="Ovrebo C."/>
            <person name="Racz N."/>
            <person name="Riley R."/>
            <person name="Savchenko A."/>
            <person name="Shiryaev A."/>
            <person name="Soop K."/>
            <person name="Spirin V."/>
            <person name="Szebenyi C."/>
            <person name="Tomsovsky M."/>
            <person name="Tulloss R.E."/>
            <person name="Uehling J."/>
            <person name="Grigoriev I.V."/>
            <person name="Vagvolgyi C."/>
            <person name="Papp T."/>
            <person name="Martin F.M."/>
            <person name="Miettinen O."/>
            <person name="Hibbett D.S."/>
            <person name="Nagy L.G."/>
        </authorList>
    </citation>
    <scope>NUCLEOTIDE SEQUENCE [LARGE SCALE GENOMIC DNA]</scope>
    <source>
        <strain evidence="2 3">CBS 166.37</strain>
    </source>
</reference>
<dbReference type="AlphaFoldDB" id="A0A5C3M8Y8"/>
<dbReference type="InterPro" id="IPR050855">
    <property type="entry name" value="NDM-1-like"/>
</dbReference>
<dbReference type="Pfam" id="PF00753">
    <property type="entry name" value="Lactamase_B"/>
    <property type="match status" value="1"/>
</dbReference>
<dbReference type="InterPro" id="IPR001279">
    <property type="entry name" value="Metallo-B-lactamas"/>
</dbReference>
<evidence type="ECO:0000313" key="3">
    <source>
        <dbReference type="Proteomes" id="UP000308652"/>
    </source>
</evidence>
<gene>
    <name evidence="2" type="ORF">BDQ12DRAFT_721762</name>
</gene>
<name>A0A5C3M8Y8_9AGAR</name>
<dbReference type="PANTHER" id="PTHR42951:SF4">
    <property type="entry name" value="ACYL-COENZYME A THIOESTERASE MBLAC2"/>
    <property type="match status" value="1"/>
</dbReference>
<organism evidence="2 3">
    <name type="scientific">Crucibulum laeve</name>
    <dbReference type="NCBI Taxonomy" id="68775"/>
    <lineage>
        <taxon>Eukaryota</taxon>
        <taxon>Fungi</taxon>
        <taxon>Dikarya</taxon>
        <taxon>Basidiomycota</taxon>
        <taxon>Agaricomycotina</taxon>
        <taxon>Agaricomycetes</taxon>
        <taxon>Agaricomycetidae</taxon>
        <taxon>Agaricales</taxon>
        <taxon>Agaricineae</taxon>
        <taxon>Nidulariaceae</taxon>
        <taxon>Crucibulum</taxon>
    </lineage>
</organism>
<evidence type="ECO:0000259" key="1">
    <source>
        <dbReference type="SMART" id="SM00849"/>
    </source>
</evidence>
<evidence type="ECO:0000313" key="2">
    <source>
        <dbReference type="EMBL" id="TFK40308.1"/>
    </source>
</evidence>
<dbReference type="Proteomes" id="UP000308652">
    <property type="component" value="Unassembled WGS sequence"/>
</dbReference>
<proteinExistence type="predicted"/>
<dbReference type="CDD" id="cd06262">
    <property type="entry name" value="metallo-hydrolase-like_MBL-fold"/>
    <property type="match status" value="1"/>
</dbReference>
<dbReference type="InterPro" id="IPR036866">
    <property type="entry name" value="RibonucZ/Hydroxyglut_hydro"/>
</dbReference>
<dbReference type="STRING" id="68775.A0A5C3M8Y8"/>
<dbReference type="SMART" id="SM00849">
    <property type="entry name" value="Lactamase_B"/>
    <property type="match status" value="1"/>
</dbReference>
<dbReference type="EMBL" id="ML213597">
    <property type="protein sequence ID" value="TFK40308.1"/>
    <property type="molecule type" value="Genomic_DNA"/>
</dbReference>
<dbReference type="OrthoDB" id="3341310at2759"/>
<dbReference type="SUPFAM" id="SSF56281">
    <property type="entry name" value="Metallo-hydrolase/oxidoreductase"/>
    <property type="match status" value="1"/>
</dbReference>
<dbReference type="Gene3D" id="3.60.15.10">
    <property type="entry name" value="Ribonuclease Z/Hydroxyacylglutathione hydrolase-like"/>
    <property type="match status" value="1"/>
</dbReference>
<protein>
    <submittedName>
        <fullName evidence="2">Beta-lactamase-like protein</fullName>
    </submittedName>
</protein>
<feature type="domain" description="Metallo-beta-lactamase" evidence="1">
    <location>
        <begin position="94"/>
        <end position="312"/>
    </location>
</feature>
<keyword evidence="3" id="KW-1185">Reference proteome</keyword>